<gene>
    <name evidence="1" type="ORF">PPERSA_08372</name>
</gene>
<comment type="caution">
    <text evidence="1">The sequence shown here is derived from an EMBL/GenBank/DDBJ whole genome shotgun (WGS) entry which is preliminary data.</text>
</comment>
<name>A0A0V0R667_PSEPJ</name>
<accession>A0A0V0R667</accession>
<keyword evidence="2" id="KW-1185">Reference proteome</keyword>
<protein>
    <submittedName>
        <fullName evidence="1">Uncharacterized protein</fullName>
    </submittedName>
</protein>
<dbReference type="InParanoid" id="A0A0V0R667"/>
<dbReference type="EMBL" id="LDAU01000041">
    <property type="protein sequence ID" value="KRX09971.1"/>
    <property type="molecule type" value="Genomic_DNA"/>
</dbReference>
<evidence type="ECO:0000313" key="1">
    <source>
        <dbReference type="EMBL" id="KRX09971.1"/>
    </source>
</evidence>
<evidence type="ECO:0000313" key="2">
    <source>
        <dbReference type="Proteomes" id="UP000054937"/>
    </source>
</evidence>
<dbReference type="Proteomes" id="UP000054937">
    <property type="component" value="Unassembled WGS sequence"/>
</dbReference>
<reference evidence="1 2" key="1">
    <citation type="journal article" date="2015" name="Sci. Rep.">
        <title>Genome of the facultative scuticociliatosis pathogen Pseudocohnilembus persalinus provides insight into its virulence through horizontal gene transfer.</title>
        <authorList>
            <person name="Xiong J."/>
            <person name="Wang G."/>
            <person name="Cheng J."/>
            <person name="Tian M."/>
            <person name="Pan X."/>
            <person name="Warren A."/>
            <person name="Jiang C."/>
            <person name="Yuan D."/>
            <person name="Miao W."/>
        </authorList>
    </citation>
    <scope>NUCLEOTIDE SEQUENCE [LARGE SCALE GENOMIC DNA]</scope>
    <source>
        <strain evidence="1">36N120E</strain>
    </source>
</reference>
<dbReference type="OrthoDB" id="25402at2759"/>
<proteinExistence type="predicted"/>
<dbReference type="AlphaFoldDB" id="A0A0V0R667"/>
<organism evidence="1 2">
    <name type="scientific">Pseudocohnilembus persalinus</name>
    <name type="common">Ciliate</name>
    <dbReference type="NCBI Taxonomy" id="266149"/>
    <lineage>
        <taxon>Eukaryota</taxon>
        <taxon>Sar</taxon>
        <taxon>Alveolata</taxon>
        <taxon>Ciliophora</taxon>
        <taxon>Intramacronucleata</taxon>
        <taxon>Oligohymenophorea</taxon>
        <taxon>Scuticociliatia</taxon>
        <taxon>Philasterida</taxon>
        <taxon>Pseudocohnilembidae</taxon>
        <taxon>Pseudocohnilembus</taxon>
    </lineage>
</organism>
<sequence>MIDENLPQVAQNQFIKGVIFALQIKEKPEQMVQGSWSRWMGVQIMKRSGKMPKSAPNFMEKNGIKLLDWMPKGTEISPIENIWCYNKEQIRFIGDMQRILVFEKNAKINGWIDSVYMKVKSLNNLG</sequence>